<gene>
    <name evidence="3" type="ORF">CMC5_016360</name>
</gene>
<dbReference type="GO" id="GO:0030414">
    <property type="term" value="F:peptidase inhibitor activity"/>
    <property type="evidence" value="ECO:0007669"/>
    <property type="project" value="InterPro"/>
</dbReference>
<dbReference type="EMBL" id="CP012159">
    <property type="protein sequence ID" value="AKT37495.1"/>
    <property type="molecule type" value="Genomic_DNA"/>
</dbReference>
<dbReference type="Pfam" id="PF23334">
    <property type="entry name" value="VWC2L_2nd"/>
    <property type="match status" value="1"/>
</dbReference>
<evidence type="ECO:0000259" key="2">
    <source>
        <dbReference type="PROSITE" id="PS50184"/>
    </source>
</evidence>
<keyword evidence="4" id="KW-1185">Reference proteome</keyword>
<feature type="chain" id="PRO_5005459057" description="VWFC domain-containing protein" evidence="1">
    <location>
        <begin position="23"/>
        <end position="236"/>
    </location>
</feature>
<dbReference type="AlphaFoldDB" id="A0A0K1E9E6"/>
<organism evidence="3 4">
    <name type="scientific">Chondromyces crocatus</name>
    <dbReference type="NCBI Taxonomy" id="52"/>
    <lineage>
        <taxon>Bacteria</taxon>
        <taxon>Pseudomonadati</taxon>
        <taxon>Myxococcota</taxon>
        <taxon>Polyangia</taxon>
        <taxon>Polyangiales</taxon>
        <taxon>Polyangiaceae</taxon>
        <taxon>Chondromyces</taxon>
    </lineage>
</organism>
<keyword evidence="1" id="KW-0732">Signal</keyword>
<dbReference type="PROSITE" id="PS50184">
    <property type="entry name" value="VWFC_2"/>
    <property type="match status" value="1"/>
</dbReference>
<name>A0A0K1E9E6_CHOCO</name>
<dbReference type="OrthoDB" id="5510748at2"/>
<evidence type="ECO:0000313" key="3">
    <source>
        <dbReference type="EMBL" id="AKT37495.1"/>
    </source>
</evidence>
<feature type="signal peptide" evidence="1">
    <location>
        <begin position="1"/>
        <end position="22"/>
    </location>
</feature>
<protein>
    <recommendedName>
        <fullName evidence="2">VWFC domain-containing protein</fullName>
    </recommendedName>
</protein>
<evidence type="ECO:0000313" key="4">
    <source>
        <dbReference type="Proteomes" id="UP000067626"/>
    </source>
</evidence>
<sequence length="236" mass="24620">MNAFSFSFLRSSLLALAVAAPAALTGCIIVSNDSGETCTYEGTTYEVGDSFPAGDGCNTCSCTENGNVACTLMGCEPVTCDNSGVPVGEAFPGPDSSSNCESTCYCTQAGEMVCSAPNCAPVCEYEGQAYPEGASFPAADGCNTCSCTADGSVACTEMACECNPETEWWRDYIGQSPAQCEVIDYACPENTEAFGNACGCGCEQSAECQETYNCMPPSDCNVEEIQAQCPYSQIVY</sequence>
<accession>A0A0K1E9E6</accession>
<proteinExistence type="predicted"/>
<dbReference type="SUPFAM" id="SSF57603">
    <property type="entry name" value="FnI-like domain"/>
    <property type="match status" value="1"/>
</dbReference>
<dbReference type="KEGG" id="ccro:CMC5_016360"/>
<dbReference type="Proteomes" id="UP000067626">
    <property type="component" value="Chromosome"/>
</dbReference>
<dbReference type="InterPro" id="IPR001007">
    <property type="entry name" value="VWF_dom"/>
</dbReference>
<evidence type="ECO:0000256" key="1">
    <source>
        <dbReference type="SAM" id="SignalP"/>
    </source>
</evidence>
<feature type="domain" description="VWFC" evidence="2">
    <location>
        <begin position="36"/>
        <end position="105"/>
    </location>
</feature>
<dbReference type="Gene3D" id="2.10.70.10">
    <property type="entry name" value="Complement Module, domain 1"/>
    <property type="match status" value="2"/>
</dbReference>
<reference evidence="3 4" key="1">
    <citation type="submission" date="2015-07" db="EMBL/GenBank/DDBJ databases">
        <title>Genome analysis of myxobacterium Chondromyces crocatus Cm c5 reveals a high potential for natural compound synthesis and the genetic basis for the loss of fruiting body formation.</title>
        <authorList>
            <person name="Zaburannyi N."/>
            <person name="Bunk B."/>
            <person name="Maier J."/>
            <person name="Overmann J."/>
            <person name="Mueller R."/>
        </authorList>
    </citation>
    <scope>NUCLEOTIDE SEQUENCE [LARGE SCALE GENOMIC DNA]</scope>
    <source>
        <strain evidence="3 4">Cm c5</strain>
    </source>
</reference>
<dbReference type="RefSeq" id="WP_050429855.1">
    <property type="nucleotide sequence ID" value="NZ_CP012159.1"/>
</dbReference>